<feature type="region of interest" description="Disordered" evidence="1">
    <location>
        <begin position="705"/>
        <end position="734"/>
    </location>
</feature>
<dbReference type="OrthoDB" id="330123at2759"/>
<feature type="compositionally biased region" description="Basic and acidic residues" evidence="1">
    <location>
        <begin position="705"/>
        <end position="727"/>
    </location>
</feature>
<feature type="compositionally biased region" description="Polar residues" evidence="1">
    <location>
        <begin position="324"/>
        <end position="335"/>
    </location>
</feature>
<proteinExistence type="predicted"/>
<dbReference type="Proteomes" id="UP000028837">
    <property type="component" value="Unassembled WGS sequence"/>
</dbReference>
<accession>A0A086KGH0</accession>
<dbReference type="VEuPathDB" id="ToxoDB:TGDOM2_271270"/>
<evidence type="ECO:0000313" key="3">
    <source>
        <dbReference type="EMBL" id="KFG43488.1"/>
    </source>
</evidence>
<feature type="compositionally biased region" description="Polar residues" evidence="1">
    <location>
        <begin position="273"/>
        <end position="282"/>
    </location>
</feature>
<comment type="caution">
    <text evidence="3">The sequence shown here is derived from an EMBL/GenBank/DDBJ whole genome shotgun (WGS) entry which is preliminary data.</text>
</comment>
<dbReference type="EMBL" id="AHZU02000513">
    <property type="protein sequence ID" value="KFG43488.1"/>
    <property type="molecule type" value="Genomic_DNA"/>
</dbReference>
<keyword evidence="2" id="KW-1133">Transmembrane helix</keyword>
<feature type="transmembrane region" description="Helical" evidence="2">
    <location>
        <begin position="817"/>
        <end position="838"/>
    </location>
</feature>
<organism evidence="3 4">
    <name type="scientific">Toxoplasma gondii GAB2-2007-GAL-DOM2</name>
    <dbReference type="NCBI Taxonomy" id="1130820"/>
    <lineage>
        <taxon>Eukaryota</taxon>
        <taxon>Sar</taxon>
        <taxon>Alveolata</taxon>
        <taxon>Apicomplexa</taxon>
        <taxon>Conoidasida</taxon>
        <taxon>Coccidia</taxon>
        <taxon>Eucoccidiorida</taxon>
        <taxon>Eimeriorina</taxon>
        <taxon>Sarcocystidae</taxon>
        <taxon>Toxoplasma</taxon>
    </lineage>
</organism>
<keyword evidence="2 3" id="KW-0812">Transmembrane</keyword>
<gene>
    <name evidence="3" type="ORF">TGDOM2_271270</name>
</gene>
<feature type="compositionally biased region" description="Polar residues" evidence="1">
    <location>
        <begin position="352"/>
        <end position="362"/>
    </location>
</feature>
<evidence type="ECO:0000256" key="2">
    <source>
        <dbReference type="SAM" id="Phobius"/>
    </source>
</evidence>
<protein>
    <submittedName>
        <fullName evidence="3">Putative transmembrane protein</fullName>
    </submittedName>
</protein>
<sequence>MGIVGKALFKNGLPVASVLVTGHVPMAGESKFRRDLPSAVTLLLVTIEFLVSTSPFFASCLPTYMAHGVSRTLSRNTLLDSHAVRQPAGHQGHEHGRFWSVAYPHGWPWDELSEGPQLRVSSRLRRLPHTYKTVVQNLPSTEPSATRPRPAGHKRGNHSPSFLRLRNDSENEHVDSTQVAGEGSREDPWSSFNTASELREDGDGNLLLLGKPHSNTSSEEMSDMVPEAGVDGEPDASGDIPADQQGGEDKQDEGGLSSAKPMVLPVPEAAGGNSVSTDTLPSRTEETGLSWPDVGREALRGSSAYGTQQSPSEEESHGVKPGFNESQDVTGSSATGEFADRALLGGPERSNETYSAQETETTGEGPDSERDSGLAKRNILAEDDTALGAVPVLFPQDMAVPDFETDGFVVPGNITVSLYHKVLAESIDASRRANGGRLPVIHVRWHPQESFVESAAQIFNDEGKPYFYVVAGEYTQTPIRRMGFFQTSSVTSVGPLQWPIPTGENGKDTRECPFFLPHLDQLIDSSLNITSASANTFTKTDADDTEDSKREIENLLLRWIPYGLTRIVEHGAQADTLSDGRNHVHVIRTVREFVTALQQKMPESPVKTVDGRDVVVVVNDRRPELELLLERAMDFAPSGTPVIVTDTEAFVPENILPRIRSRSRAGERIHFVVFGIGRYGQLPLNAAFLDRAVLRVPRATDIDAFVQRHSDSSPPEEKSLPKRNSPDDKEESFLPDEEPFAADNFLILNPFTEFLMRFNYTEVDNVAGYAEALTRELQHVPITFFYRNETRRVAVVLLTDFPEAESVFLTSLLKLNVIVQVTIAVAMIIGLLACLCMCRMMYLLKSR</sequence>
<keyword evidence="2" id="KW-0472">Membrane</keyword>
<reference evidence="3 4" key="1">
    <citation type="submission" date="2014-02" db="EMBL/GenBank/DDBJ databases">
        <authorList>
            <person name="Sibley D."/>
            <person name="Venepally P."/>
            <person name="Karamycheva S."/>
            <person name="Hadjithomas M."/>
            <person name="Khan A."/>
            <person name="Brunk B."/>
            <person name="Roos D."/>
            <person name="Caler E."/>
            <person name="Lorenzi H."/>
        </authorList>
    </citation>
    <scope>NUCLEOTIDE SEQUENCE [LARGE SCALE GENOMIC DNA]</scope>
    <source>
        <strain evidence="3 4">GAB2-2007-GAL-DOM2</strain>
    </source>
</reference>
<feature type="compositionally biased region" description="Polar residues" evidence="1">
    <location>
        <begin position="133"/>
        <end position="144"/>
    </location>
</feature>
<dbReference type="AlphaFoldDB" id="A0A086KGH0"/>
<evidence type="ECO:0000313" key="4">
    <source>
        <dbReference type="Proteomes" id="UP000028837"/>
    </source>
</evidence>
<evidence type="ECO:0000256" key="1">
    <source>
        <dbReference type="SAM" id="MobiDB-lite"/>
    </source>
</evidence>
<feature type="region of interest" description="Disordered" evidence="1">
    <location>
        <begin position="131"/>
        <end position="373"/>
    </location>
</feature>
<feature type="compositionally biased region" description="Basic and acidic residues" evidence="1">
    <location>
        <begin position="165"/>
        <end position="175"/>
    </location>
</feature>
<name>A0A086KGH0_TOXGO</name>